<dbReference type="Gene3D" id="1.20.5.110">
    <property type="match status" value="1"/>
</dbReference>
<dbReference type="Proteomes" id="UP000887572">
    <property type="component" value="Unplaced"/>
</dbReference>
<feature type="compositionally biased region" description="Polar residues" evidence="2">
    <location>
        <begin position="15"/>
        <end position="25"/>
    </location>
</feature>
<dbReference type="InterPro" id="IPR016444">
    <property type="entry name" value="Synaptobrevin/VAMP"/>
</dbReference>
<keyword evidence="3" id="KW-0812">Transmembrane</keyword>
<dbReference type="Pfam" id="PF00957">
    <property type="entry name" value="Synaptobrevin"/>
    <property type="match status" value="1"/>
</dbReference>
<evidence type="ECO:0000313" key="5">
    <source>
        <dbReference type="Proteomes" id="UP000887572"/>
    </source>
</evidence>
<feature type="transmembrane region" description="Helical" evidence="3">
    <location>
        <begin position="86"/>
        <end position="109"/>
    </location>
</feature>
<feature type="region of interest" description="Disordered" evidence="2">
    <location>
        <begin position="1"/>
        <end position="25"/>
    </location>
</feature>
<reference evidence="6" key="1">
    <citation type="submission" date="2022-11" db="UniProtKB">
        <authorList>
            <consortium name="WormBaseParasite"/>
        </authorList>
    </citation>
    <scope>IDENTIFICATION</scope>
</reference>
<protein>
    <submittedName>
        <fullName evidence="6">V-SNARE coiled-coil homology domain-containing protein</fullName>
    </submittedName>
</protein>
<keyword evidence="3" id="KW-0472">Membrane</keyword>
<name>A0A914I837_GLORO</name>
<feature type="domain" description="V-SNARE coiled-coil homology" evidence="4">
    <location>
        <begin position="22"/>
        <end position="82"/>
    </location>
</feature>
<dbReference type="GO" id="GO:0016192">
    <property type="term" value="P:vesicle-mediated transport"/>
    <property type="evidence" value="ECO:0007669"/>
    <property type="project" value="InterPro"/>
</dbReference>
<dbReference type="PRINTS" id="PR00219">
    <property type="entry name" value="SYNAPTOBREVN"/>
</dbReference>
<proteinExistence type="predicted"/>
<dbReference type="WBParaSite" id="Gr19_v10_g7514.t1">
    <property type="protein sequence ID" value="Gr19_v10_g7514.t1"/>
    <property type="gene ID" value="Gr19_v10_g7514"/>
</dbReference>
<dbReference type="GO" id="GO:0016020">
    <property type="term" value="C:membrane"/>
    <property type="evidence" value="ECO:0007669"/>
    <property type="project" value="InterPro"/>
</dbReference>
<dbReference type="SUPFAM" id="SSF58038">
    <property type="entry name" value="SNARE fusion complex"/>
    <property type="match status" value="1"/>
</dbReference>
<keyword evidence="3" id="KW-1133">Transmembrane helix</keyword>
<dbReference type="InterPro" id="IPR001388">
    <property type="entry name" value="Synaptobrevin-like"/>
</dbReference>
<sequence>MDSPSAIASAEGGVQRQQNNGHLDQVQQQVNEVRTVMAQNVNRVLERGERLEHLDNRSQALQESSQSFTHTSHRVQRFMCMQSMKWTIIFGVFLSVMLLLGVLTLLRIFKVI</sequence>
<accession>A0A914I837</accession>
<evidence type="ECO:0000256" key="2">
    <source>
        <dbReference type="SAM" id="MobiDB-lite"/>
    </source>
</evidence>
<evidence type="ECO:0000256" key="1">
    <source>
        <dbReference type="PROSITE-ProRule" id="PRU00290"/>
    </source>
</evidence>
<dbReference type="InterPro" id="IPR042855">
    <property type="entry name" value="V_SNARE_CC"/>
</dbReference>
<dbReference type="PROSITE" id="PS50892">
    <property type="entry name" value="V_SNARE"/>
    <property type="match status" value="1"/>
</dbReference>
<keyword evidence="5" id="KW-1185">Reference proteome</keyword>
<keyword evidence="1" id="KW-0175">Coiled coil</keyword>
<organism evidence="5 6">
    <name type="scientific">Globodera rostochiensis</name>
    <name type="common">Golden nematode worm</name>
    <name type="synonym">Heterodera rostochiensis</name>
    <dbReference type="NCBI Taxonomy" id="31243"/>
    <lineage>
        <taxon>Eukaryota</taxon>
        <taxon>Metazoa</taxon>
        <taxon>Ecdysozoa</taxon>
        <taxon>Nematoda</taxon>
        <taxon>Chromadorea</taxon>
        <taxon>Rhabditida</taxon>
        <taxon>Tylenchina</taxon>
        <taxon>Tylenchomorpha</taxon>
        <taxon>Tylenchoidea</taxon>
        <taxon>Heteroderidae</taxon>
        <taxon>Heteroderinae</taxon>
        <taxon>Globodera</taxon>
    </lineage>
</organism>
<evidence type="ECO:0000313" key="6">
    <source>
        <dbReference type="WBParaSite" id="Gr19_v10_g7514.t1"/>
    </source>
</evidence>
<dbReference type="PANTHER" id="PTHR45701">
    <property type="entry name" value="SYNAPTOBREVIN FAMILY MEMBER"/>
    <property type="match status" value="1"/>
</dbReference>
<dbReference type="AlphaFoldDB" id="A0A914I837"/>
<evidence type="ECO:0000259" key="4">
    <source>
        <dbReference type="PROSITE" id="PS50892"/>
    </source>
</evidence>
<evidence type="ECO:0000256" key="3">
    <source>
        <dbReference type="SAM" id="Phobius"/>
    </source>
</evidence>